<feature type="signal peptide" evidence="2">
    <location>
        <begin position="1"/>
        <end position="24"/>
    </location>
</feature>
<reference evidence="3 4" key="1">
    <citation type="submission" date="2019-03" db="EMBL/GenBank/DDBJ databases">
        <title>Comparative insights into the high quality Complete genome sequence of highly metal resistant Cupriavidus metallidurans strain BS1 isolated from a gold-copper mine.</title>
        <authorList>
            <person name="Mazhar H.S."/>
            <person name="Rensing C."/>
        </authorList>
    </citation>
    <scope>NUCLEOTIDE SEQUENCE [LARGE SCALE GENOMIC DNA]</scope>
    <source>
        <strain evidence="3 4">BS1</strain>
    </source>
</reference>
<dbReference type="AlphaFoldDB" id="A0A482J3E7"/>
<proteinExistence type="predicted"/>
<feature type="compositionally biased region" description="Polar residues" evidence="1">
    <location>
        <begin position="71"/>
        <end position="80"/>
    </location>
</feature>
<accession>A0A482J3E7</accession>
<gene>
    <name evidence="3" type="ORF">DDF84_028605</name>
</gene>
<evidence type="ECO:0000256" key="1">
    <source>
        <dbReference type="SAM" id="MobiDB-lite"/>
    </source>
</evidence>
<protein>
    <submittedName>
        <fullName evidence="3">Uncharacterized protein</fullName>
    </submittedName>
</protein>
<evidence type="ECO:0000313" key="3">
    <source>
        <dbReference type="EMBL" id="QBP13560.1"/>
    </source>
</evidence>
<organism evidence="3 4">
    <name type="scientific">Cupriavidus metallidurans</name>
    <dbReference type="NCBI Taxonomy" id="119219"/>
    <lineage>
        <taxon>Bacteria</taxon>
        <taxon>Pseudomonadati</taxon>
        <taxon>Pseudomonadota</taxon>
        <taxon>Betaproteobacteria</taxon>
        <taxon>Burkholderiales</taxon>
        <taxon>Burkholderiaceae</taxon>
        <taxon>Cupriavidus</taxon>
    </lineage>
</organism>
<dbReference type="EMBL" id="CP037901">
    <property type="protein sequence ID" value="QBP13560.1"/>
    <property type="molecule type" value="Genomic_DNA"/>
</dbReference>
<dbReference type="OrthoDB" id="8970643at2"/>
<evidence type="ECO:0000256" key="2">
    <source>
        <dbReference type="SAM" id="SignalP"/>
    </source>
</evidence>
<dbReference type="RefSeq" id="WP_017512006.1">
    <property type="nucleotide sequence ID" value="NZ_CP037901.1"/>
</dbReference>
<keyword evidence="2" id="KW-0732">Signal</keyword>
<name>A0A482J3E7_9BURK</name>
<feature type="chain" id="PRO_5019802290" evidence="2">
    <location>
        <begin position="25"/>
        <end position="105"/>
    </location>
</feature>
<feature type="region of interest" description="Disordered" evidence="1">
    <location>
        <begin position="28"/>
        <end position="105"/>
    </location>
</feature>
<sequence>MHRNTYFLAIAAAAVALTSLPASAQKNYTDGGDLYGGAHAPVTKDAQAPAKSGKHKNSASRSGKFDPYSEGAQTKSNLTPQKKGANDAAHAGKFDPYTEGQAAKQ</sequence>
<dbReference type="Proteomes" id="UP000253772">
    <property type="component" value="Chromosome c2"/>
</dbReference>
<evidence type="ECO:0000313" key="4">
    <source>
        <dbReference type="Proteomes" id="UP000253772"/>
    </source>
</evidence>